<name>A0A315VZ62_GAMAF</name>
<dbReference type="InterPro" id="IPR025888">
    <property type="entry name" value="MEI4"/>
</dbReference>
<evidence type="ECO:0000313" key="4">
    <source>
        <dbReference type="EMBL" id="PWA28631.1"/>
    </source>
</evidence>
<reference evidence="4 5" key="1">
    <citation type="journal article" date="2018" name="G3 (Bethesda)">
        <title>A High-Quality Reference Genome for the Invasive Mosquitofish Gambusia affinis Using a Chicago Library.</title>
        <authorList>
            <person name="Hoffberg S.L."/>
            <person name="Troendle N.J."/>
            <person name="Glenn T.C."/>
            <person name="Mahmud O."/>
            <person name="Louha S."/>
            <person name="Chalopin D."/>
            <person name="Bennetzen J.L."/>
            <person name="Mauricio R."/>
        </authorList>
    </citation>
    <scope>NUCLEOTIDE SEQUENCE [LARGE SCALE GENOMIC DNA]</scope>
    <source>
        <strain evidence="4">NE01/NJP1002.9</strain>
        <tissue evidence="4">Muscle</tissue>
    </source>
</reference>
<dbReference type="EMBL" id="NHOQ01000763">
    <property type="protein sequence ID" value="PWA28631.1"/>
    <property type="molecule type" value="Genomic_DNA"/>
</dbReference>
<dbReference type="STRING" id="33528.ENSGAFP00000019032"/>
<protein>
    <submittedName>
        <fullName evidence="4">Uncharacterized protein</fullName>
    </submittedName>
</protein>
<dbReference type="GO" id="GO:0000800">
    <property type="term" value="C:lateral element"/>
    <property type="evidence" value="ECO:0007669"/>
    <property type="project" value="TreeGrafter"/>
</dbReference>
<evidence type="ECO:0000256" key="3">
    <source>
        <dbReference type="SAM" id="MobiDB-lite"/>
    </source>
</evidence>
<gene>
    <name evidence="4" type="ORF">CCH79_00020401</name>
</gene>
<dbReference type="PANTHER" id="PTHR28575">
    <property type="entry name" value="MEIOSIS-SPECIFIC PROTEIN MEI4"/>
    <property type="match status" value="1"/>
</dbReference>
<dbReference type="GO" id="GO:0007283">
    <property type="term" value="P:spermatogenesis"/>
    <property type="evidence" value="ECO:0007669"/>
    <property type="project" value="TreeGrafter"/>
</dbReference>
<feature type="region of interest" description="Disordered" evidence="3">
    <location>
        <begin position="141"/>
        <end position="161"/>
    </location>
</feature>
<dbReference type="GO" id="GO:0006310">
    <property type="term" value="P:DNA recombination"/>
    <property type="evidence" value="ECO:0007669"/>
    <property type="project" value="InterPro"/>
</dbReference>
<proteinExistence type="inferred from homology"/>
<dbReference type="PANTHER" id="PTHR28575:SF1">
    <property type="entry name" value="MEIOSIS-SPECIFIC PROTEIN MEI4"/>
    <property type="match status" value="1"/>
</dbReference>
<keyword evidence="1" id="KW-0469">Meiosis</keyword>
<evidence type="ECO:0000313" key="5">
    <source>
        <dbReference type="Proteomes" id="UP000250572"/>
    </source>
</evidence>
<dbReference type="Proteomes" id="UP000250572">
    <property type="component" value="Unassembled WGS sequence"/>
</dbReference>
<comment type="caution">
    <text evidence="4">The sequence shown here is derived from an EMBL/GenBank/DDBJ whole genome shotgun (WGS) entry which is preliminary data.</text>
</comment>
<organism evidence="4 5">
    <name type="scientific">Gambusia affinis</name>
    <name type="common">Western mosquitofish</name>
    <name type="synonym">Heterandria affinis</name>
    <dbReference type="NCBI Taxonomy" id="33528"/>
    <lineage>
        <taxon>Eukaryota</taxon>
        <taxon>Metazoa</taxon>
        <taxon>Chordata</taxon>
        <taxon>Craniata</taxon>
        <taxon>Vertebrata</taxon>
        <taxon>Euteleostomi</taxon>
        <taxon>Actinopterygii</taxon>
        <taxon>Neopterygii</taxon>
        <taxon>Teleostei</taxon>
        <taxon>Neoteleostei</taxon>
        <taxon>Acanthomorphata</taxon>
        <taxon>Ovalentaria</taxon>
        <taxon>Atherinomorphae</taxon>
        <taxon>Cyprinodontiformes</taxon>
        <taxon>Poeciliidae</taxon>
        <taxon>Poeciliinae</taxon>
        <taxon>Gambusia</taxon>
    </lineage>
</organism>
<evidence type="ECO:0000256" key="2">
    <source>
        <dbReference type="ARBA" id="ARBA00093453"/>
    </source>
</evidence>
<keyword evidence="5" id="KW-1185">Reference proteome</keyword>
<dbReference type="Pfam" id="PF13971">
    <property type="entry name" value="Mei4"/>
    <property type="match status" value="2"/>
</dbReference>
<comment type="similarity">
    <text evidence="2">Belongs to the MEI4L family.</text>
</comment>
<dbReference type="GO" id="GO:0007129">
    <property type="term" value="P:homologous chromosome pairing at meiosis"/>
    <property type="evidence" value="ECO:0007669"/>
    <property type="project" value="TreeGrafter"/>
</dbReference>
<accession>A0A315VZ62</accession>
<dbReference type="GO" id="GO:0048477">
    <property type="term" value="P:oogenesis"/>
    <property type="evidence" value="ECO:0007669"/>
    <property type="project" value="TreeGrafter"/>
</dbReference>
<sequence>MKNIKGDLQQNRVRVLLNLRFQQIPAADLRTLLVRYEPVLVDSRFTRSGRVPWRLIKAQVAVAMAVIRSRPPGVSGRQHGEALGRTLRRQDGVWRERAQALQEEVLRLRQELLVSRATANTNSSRETADEAIMEDLSQDLFGPGSPAFGADPPPDCDSETPDFLLQDPPFPLLLPLPLPPPPPPSRLQSDSWSDSLLPHMRFLQSLCSLQRLDGSSVALAPEGHGGSAASETIFLLLDSVAAACGAPPPPGLPDLLPQACRVASRALDLLCSGRPSADLQRCVEEALRELTRTLLHSQRPGRAAEKLTESLVALGSSSVSKSFLVCLILSEIGSLAEQLWQTSQVNTLQLSAFCLWFPLCSPDKLWLCVRLSGLISIFLQVQESSALRTFPLDQYQNSCHLLWVLESLLPGLDSAQRRPELEAAQTAFLHRLELRVFLLWDEFPLFSILMWRIGKLLF</sequence>
<dbReference type="AlphaFoldDB" id="A0A315VZ62"/>
<dbReference type="GO" id="GO:0042138">
    <property type="term" value="P:meiotic DNA double-strand break formation"/>
    <property type="evidence" value="ECO:0007669"/>
    <property type="project" value="InterPro"/>
</dbReference>
<evidence type="ECO:0000256" key="1">
    <source>
        <dbReference type="ARBA" id="ARBA00023254"/>
    </source>
</evidence>